<evidence type="ECO:0000313" key="6">
    <source>
        <dbReference type="Proteomes" id="UP001152622"/>
    </source>
</evidence>
<feature type="region of interest" description="Disordered" evidence="1">
    <location>
        <begin position="505"/>
        <end position="532"/>
    </location>
</feature>
<feature type="compositionally biased region" description="Polar residues" evidence="1">
    <location>
        <begin position="521"/>
        <end position="532"/>
    </location>
</feature>
<dbReference type="InterPro" id="IPR036179">
    <property type="entry name" value="Ig-like_dom_sf"/>
</dbReference>
<dbReference type="SMART" id="SM00409">
    <property type="entry name" value="IG"/>
    <property type="match status" value="3"/>
</dbReference>
<evidence type="ECO:0000259" key="4">
    <source>
        <dbReference type="PROSITE" id="PS50835"/>
    </source>
</evidence>
<evidence type="ECO:0000256" key="2">
    <source>
        <dbReference type="SAM" id="Phobius"/>
    </source>
</evidence>
<keyword evidence="6" id="KW-1185">Reference proteome</keyword>
<dbReference type="OrthoDB" id="9937043at2759"/>
<name>A0A9Q1F3R4_SYNKA</name>
<keyword evidence="3" id="KW-0732">Signal</keyword>
<dbReference type="InterPro" id="IPR013783">
    <property type="entry name" value="Ig-like_fold"/>
</dbReference>
<proteinExistence type="predicted"/>
<accession>A0A9Q1F3R4</accession>
<dbReference type="PANTHER" id="PTHR11422">
    <property type="entry name" value="T-CELL SURFACE GLYCOPROTEIN CD4"/>
    <property type="match status" value="1"/>
</dbReference>
<feature type="domain" description="Ig-like" evidence="4">
    <location>
        <begin position="115"/>
        <end position="212"/>
    </location>
</feature>
<evidence type="ECO:0000313" key="5">
    <source>
        <dbReference type="EMBL" id="KAJ8350460.1"/>
    </source>
</evidence>
<gene>
    <name evidence="5" type="ORF">SKAU_G00255900</name>
</gene>
<dbReference type="InterPro" id="IPR007110">
    <property type="entry name" value="Ig-like_dom"/>
</dbReference>
<protein>
    <recommendedName>
        <fullName evidence="4">Ig-like domain-containing protein</fullName>
    </recommendedName>
</protein>
<keyword evidence="2" id="KW-0812">Transmembrane</keyword>
<reference evidence="5" key="1">
    <citation type="journal article" date="2023" name="Science">
        <title>Genome structures resolve the early diversification of teleost fishes.</title>
        <authorList>
            <person name="Parey E."/>
            <person name="Louis A."/>
            <person name="Montfort J."/>
            <person name="Bouchez O."/>
            <person name="Roques C."/>
            <person name="Iampietro C."/>
            <person name="Lluch J."/>
            <person name="Castinel A."/>
            <person name="Donnadieu C."/>
            <person name="Desvignes T."/>
            <person name="Floi Bucao C."/>
            <person name="Jouanno E."/>
            <person name="Wen M."/>
            <person name="Mejri S."/>
            <person name="Dirks R."/>
            <person name="Jansen H."/>
            <person name="Henkel C."/>
            <person name="Chen W.J."/>
            <person name="Zahm M."/>
            <person name="Cabau C."/>
            <person name="Klopp C."/>
            <person name="Thompson A.W."/>
            <person name="Robinson-Rechavi M."/>
            <person name="Braasch I."/>
            <person name="Lecointre G."/>
            <person name="Bobe J."/>
            <person name="Postlethwait J.H."/>
            <person name="Berthelot C."/>
            <person name="Roest Crollius H."/>
            <person name="Guiguen Y."/>
        </authorList>
    </citation>
    <scope>NUCLEOTIDE SEQUENCE</scope>
    <source>
        <strain evidence="5">WJC10195</strain>
    </source>
</reference>
<dbReference type="Proteomes" id="UP001152622">
    <property type="component" value="Chromosome 9"/>
</dbReference>
<feature type="chain" id="PRO_5040180711" description="Ig-like domain-containing protein" evidence="3">
    <location>
        <begin position="22"/>
        <end position="532"/>
    </location>
</feature>
<dbReference type="InterPro" id="IPR003599">
    <property type="entry name" value="Ig_sub"/>
</dbReference>
<sequence>MVKDGGCLLLWILLFCHRVSAEVLKENIYFDDGASGPLTVPAPPLVNGTEFSWEWTPHDSGQKKIQIATISILSSLEYSWTSRRYSGFSNGDSFGISMAKHFQNAGVFSFNRTKPALALLAQIEVFAVKISPFPQDPVGFDVCSRCEISRLPKSVKLQWEKEGDPTANTTLLFNNSAYIIVHSTNLQCNGDYICNVRGQNGELLLTTSRKLTVTGNTYEKHSTLYRGSSSEVDLTCQYYNAYNTAQWLWKQVPMMTRKTLASTVKGQTVQIARTTDRDRFSFSNFTGKHFPMRIAPLKFGDSGTYTCYIHNYLFSHVTLVVIQVSVEPPGGVSRYQPVVLTCEVSEVTEPVTLAWLRMEGGRGVQVKQIQGRGESVRNLSLTLPGLSGDQLHWECAVFRDDMLRARVPLHLTLLPGSNTPMIIALCVGVLCIGMLTSTLLFYCRRRTAADLATSPGTRNYSNVEFEVIYLNVTDLQKEEDNPNAADKAAESEVLYSTILLGASSTDQNKKCHPEPDHEGQTESVVYSSVNFT</sequence>
<dbReference type="PROSITE" id="PS50835">
    <property type="entry name" value="IG_LIKE"/>
    <property type="match status" value="2"/>
</dbReference>
<keyword evidence="2" id="KW-1133">Transmembrane helix</keyword>
<organism evidence="5 6">
    <name type="scientific">Synaphobranchus kaupii</name>
    <name type="common">Kaup's arrowtooth eel</name>
    <dbReference type="NCBI Taxonomy" id="118154"/>
    <lineage>
        <taxon>Eukaryota</taxon>
        <taxon>Metazoa</taxon>
        <taxon>Chordata</taxon>
        <taxon>Craniata</taxon>
        <taxon>Vertebrata</taxon>
        <taxon>Euteleostomi</taxon>
        <taxon>Actinopterygii</taxon>
        <taxon>Neopterygii</taxon>
        <taxon>Teleostei</taxon>
        <taxon>Anguilliformes</taxon>
        <taxon>Synaphobranchidae</taxon>
        <taxon>Synaphobranchus</taxon>
    </lineage>
</organism>
<feature type="domain" description="Ig-like" evidence="4">
    <location>
        <begin position="227"/>
        <end position="325"/>
    </location>
</feature>
<feature type="signal peptide" evidence="3">
    <location>
        <begin position="1"/>
        <end position="21"/>
    </location>
</feature>
<dbReference type="EMBL" id="JAINUF010000009">
    <property type="protein sequence ID" value="KAJ8350460.1"/>
    <property type="molecule type" value="Genomic_DNA"/>
</dbReference>
<dbReference type="PANTHER" id="PTHR11422:SF10">
    <property type="entry name" value="IG-LIKE DOMAIN-CONTAINING PROTEIN"/>
    <property type="match status" value="1"/>
</dbReference>
<feature type="compositionally biased region" description="Basic and acidic residues" evidence="1">
    <location>
        <begin position="507"/>
        <end position="520"/>
    </location>
</feature>
<feature type="transmembrane region" description="Helical" evidence="2">
    <location>
        <begin position="421"/>
        <end position="442"/>
    </location>
</feature>
<dbReference type="Gene3D" id="2.60.40.10">
    <property type="entry name" value="Immunoglobulins"/>
    <property type="match status" value="1"/>
</dbReference>
<evidence type="ECO:0000256" key="3">
    <source>
        <dbReference type="SAM" id="SignalP"/>
    </source>
</evidence>
<keyword evidence="2" id="KW-0472">Membrane</keyword>
<comment type="caution">
    <text evidence="5">The sequence shown here is derived from an EMBL/GenBank/DDBJ whole genome shotgun (WGS) entry which is preliminary data.</text>
</comment>
<evidence type="ECO:0000256" key="1">
    <source>
        <dbReference type="SAM" id="MobiDB-lite"/>
    </source>
</evidence>
<dbReference type="InterPro" id="IPR013106">
    <property type="entry name" value="Ig_V-set"/>
</dbReference>
<dbReference type="SUPFAM" id="SSF48726">
    <property type="entry name" value="Immunoglobulin"/>
    <property type="match status" value="1"/>
</dbReference>
<dbReference type="AlphaFoldDB" id="A0A9Q1F3R4"/>
<dbReference type="SMART" id="SM00406">
    <property type="entry name" value="IGv"/>
    <property type="match status" value="1"/>
</dbReference>